<name>M3YYV8_MUSPF</name>
<dbReference type="InParanoid" id="M3YYV8"/>
<reference evidence="2" key="1">
    <citation type="submission" date="2024-06" db="UniProtKB">
        <authorList>
            <consortium name="Ensembl"/>
        </authorList>
    </citation>
    <scope>IDENTIFICATION</scope>
</reference>
<evidence type="ECO:0000256" key="1">
    <source>
        <dbReference type="SAM" id="MobiDB-lite"/>
    </source>
</evidence>
<feature type="region of interest" description="Disordered" evidence="1">
    <location>
        <begin position="1"/>
        <end position="39"/>
    </location>
</feature>
<dbReference type="Ensembl" id="ENSMPUT00000016764.1">
    <property type="protein sequence ID" value="ENSMPUP00000016518.1"/>
    <property type="gene ID" value="ENSMPUG00000016621.1"/>
</dbReference>
<dbReference type="HOGENOM" id="CLU_2283881_0_0_1"/>
<sequence>DHERRLRGEEYPEERKKEIPRREEDRNQRSCGTLGPELRKCAKNEGGRLETWSKKPTEVRLSPPTEARRRRCYLPQRLHFRRMASRSLKKTVLAHEAVQGLT</sequence>
<feature type="compositionally biased region" description="Basic and acidic residues" evidence="1">
    <location>
        <begin position="1"/>
        <end position="28"/>
    </location>
</feature>
<protein>
    <submittedName>
        <fullName evidence="2">Uncharacterized protein</fullName>
    </submittedName>
</protein>
<dbReference type="EMBL" id="AEYP01018401">
    <property type="status" value="NOT_ANNOTATED_CDS"/>
    <property type="molecule type" value="Genomic_DNA"/>
</dbReference>
<proteinExistence type="predicted"/>
<dbReference type="AlphaFoldDB" id="M3YYV8"/>
<evidence type="ECO:0000313" key="2">
    <source>
        <dbReference type="Ensembl" id="ENSMPUP00000016518.1"/>
    </source>
</evidence>
<accession>M3YYV8</accession>
<organism evidence="2">
    <name type="scientific">Mustela putorius furo</name>
    <name type="common">European domestic ferret</name>
    <name type="synonym">Mustela furo</name>
    <dbReference type="NCBI Taxonomy" id="9669"/>
    <lineage>
        <taxon>Eukaryota</taxon>
        <taxon>Metazoa</taxon>
        <taxon>Chordata</taxon>
        <taxon>Craniata</taxon>
        <taxon>Vertebrata</taxon>
        <taxon>Euteleostomi</taxon>
        <taxon>Mammalia</taxon>
        <taxon>Eutheria</taxon>
        <taxon>Laurasiatheria</taxon>
        <taxon>Carnivora</taxon>
        <taxon>Caniformia</taxon>
        <taxon>Musteloidea</taxon>
        <taxon>Mustelidae</taxon>
        <taxon>Mustelinae</taxon>
        <taxon>Mustela</taxon>
    </lineage>
</organism>